<dbReference type="CDD" id="cd00037">
    <property type="entry name" value="CLECT"/>
    <property type="match status" value="1"/>
</dbReference>
<dbReference type="SUPFAM" id="SSF56436">
    <property type="entry name" value="C-type lectin-like"/>
    <property type="match status" value="1"/>
</dbReference>
<feature type="chain" id="PRO_5035680829" description="C-type lectin domain-containing protein" evidence="2">
    <location>
        <begin position="23"/>
        <end position="309"/>
    </location>
</feature>
<gene>
    <name evidence="4" type="ORF">ONB1V03_LOCUS14014</name>
</gene>
<dbReference type="InterPro" id="IPR016187">
    <property type="entry name" value="CTDL_fold"/>
</dbReference>
<dbReference type="SMART" id="SM00034">
    <property type="entry name" value="CLECT"/>
    <property type="match status" value="1"/>
</dbReference>
<dbReference type="InterPro" id="IPR018378">
    <property type="entry name" value="C-type_lectin_CS"/>
</dbReference>
<dbReference type="PROSITE" id="PS00615">
    <property type="entry name" value="C_TYPE_LECTIN_1"/>
    <property type="match status" value="1"/>
</dbReference>
<organism evidence="4">
    <name type="scientific">Oppiella nova</name>
    <dbReference type="NCBI Taxonomy" id="334625"/>
    <lineage>
        <taxon>Eukaryota</taxon>
        <taxon>Metazoa</taxon>
        <taxon>Ecdysozoa</taxon>
        <taxon>Arthropoda</taxon>
        <taxon>Chelicerata</taxon>
        <taxon>Arachnida</taxon>
        <taxon>Acari</taxon>
        <taxon>Acariformes</taxon>
        <taxon>Sarcoptiformes</taxon>
        <taxon>Oribatida</taxon>
        <taxon>Brachypylina</taxon>
        <taxon>Oppioidea</taxon>
        <taxon>Oppiidae</taxon>
        <taxon>Oppiella</taxon>
    </lineage>
</organism>
<name>A0A7R9QUK2_9ACAR</name>
<dbReference type="Proteomes" id="UP000728032">
    <property type="component" value="Unassembled WGS sequence"/>
</dbReference>
<reference evidence="4" key="1">
    <citation type="submission" date="2020-11" db="EMBL/GenBank/DDBJ databases">
        <authorList>
            <person name="Tran Van P."/>
        </authorList>
    </citation>
    <scope>NUCLEOTIDE SEQUENCE</scope>
</reference>
<dbReference type="PROSITE" id="PS50041">
    <property type="entry name" value="C_TYPE_LECTIN_2"/>
    <property type="match status" value="1"/>
</dbReference>
<feature type="signal peptide" evidence="2">
    <location>
        <begin position="1"/>
        <end position="22"/>
    </location>
</feature>
<dbReference type="PANTHER" id="PTHR22803">
    <property type="entry name" value="MANNOSE, PHOSPHOLIPASE, LECTIN RECEPTOR RELATED"/>
    <property type="match status" value="1"/>
</dbReference>
<dbReference type="EMBL" id="OC927732">
    <property type="protein sequence ID" value="CAD7657384.1"/>
    <property type="molecule type" value="Genomic_DNA"/>
</dbReference>
<dbReference type="Pfam" id="PF00059">
    <property type="entry name" value="Lectin_C"/>
    <property type="match status" value="1"/>
</dbReference>
<dbReference type="Gene3D" id="3.10.100.10">
    <property type="entry name" value="Mannose-Binding Protein A, subunit A"/>
    <property type="match status" value="1"/>
</dbReference>
<dbReference type="InterPro" id="IPR050111">
    <property type="entry name" value="C-type_lectin/snaclec_domain"/>
</dbReference>
<keyword evidence="2" id="KW-0732">Signal</keyword>
<dbReference type="OrthoDB" id="6503162at2759"/>
<evidence type="ECO:0000313" key="5">
    <source>
        <dbReference type="Proteomes" id="UP000728032"/>
    </source>
</evidence>
<proteinExistence type="predicted"/>
<dbReference type="AlphaFoldDB" id="A0A7R9QUK2"/>
<keyword evidence="5" id="KW-1185">Reference proteome</keyword>
<accession>A0A7R9QUK2</accession>
<evidence type="ECO:0000259" key="3">
    <source>
        <dbReference type="PROSITE" id="PS50041"/>
    </source>
</evidence>
<evidence type="ECO:0000256" key="2">
    <source>
        <dbReference type="SAM" id="SignalP"/>
    </source>
</evidence>
<dbReference type="InterPro" id="IPR001304">
    <property type="entry name" value="C-type_lectin-like"/>
</dbReference>
<evidence type="ECO:0000256" key="1">
    <source>
        <dbReference type="ARBA" id="ARBA00023157"/>
    </source>
</evidence>
<sequence>MNSLNTLLFALLFAYKLCHTRGEGVCGDWDAYRDEKCLYVFDGVGQQAYDSAQAICENNSATLVTIHTAEEQAFLTQLVFEKRKVVDDVWIGAHRVGDVFKWTTENVDVGPYTNWAKGMPTNLTNERCVQMLPKTSEVGKWDDENCTKRNLFVCQKLQKWTTDMIQQTLLNERKQLLEIAAELEALKKATPFPIGFTYAQLPNTKEPTALWPQYTWKETSADHAGVFFRVVGGTAAPFGQVQEEASPRLTTMEMTDATGYKDKSDPIAKGGFAKLKVGATGGPWYWQFDVSNVEVRPKNQAIRIWTRTA</sequence>
<keyword evidence="1" id="KW-1015">Disulfide bond</keyword>
<evidence type="ECO:0000313" key="4">
    <source>
        <dbReference type="EMBL" id="CAD7657384.1"/>
    </source>
</evidence>
<feature type="domain" description="C-type lectin" evidence="3">
    <location>
        <begin position="33"/>
        <end position="155"/>
    </location>
</feature>
<dbReference type="EMBL" id="CAJPVJ010012907">
    <property type="protein sequence ID" value="CAG2174570.1"/>
    <property type="molecule type" value="Genomic_DNA"/>
</dbReference>
<dbReference type="InterPro" id="IPR016186">
    <property type="entry name" value="C-type_lectin-like/link_sf"/>
</dbReference>
<protein>
    <recommendedName>
        <fullName evidence="3">C-type lectin domain-containing protein</fullName>
    </recommendedName>
</protein>